<dbReference type="HOGENOM" id="CLU_2101741_0_0_1"/>
<name>V9F5N3_PHYNI</name>
<dbReference type="AlphaFoldDB" id="V9F5N3"/>
<feature type="region of interest" description="Disordered" evidence="1">
    <location>
        <begin position="1"/>
        <end position="36"/>
    </location>
</feature>
<accession>V9F5N3</accession>
<reference evidence="2 3" key="1">
    <citation type="submission" date="2013-11" db="EMBL/GenBank/DDBJ databases">
        <title>The Genome Sequence of Phytophthora parasitica P1569.</title>
        <authorList>
            <consortium name="The Broad Institute Genomics Platform"/>
            <person name="Russ C."/>
            <person name="Tyler B."/>
            <person name="Panabieres F."/>
            <person name="Shan W."/>
            <person name="Tripathy S."/>
            <person name="Grunwald N."/>
            <person name="Machado M."/>
            <person name="Johnson C.S."/>
            <person name="Arredondo F."/>
            <person name="Hong C."/>
            <person name="Coffey M."/>
            <person name="Young S.K."/>
            <person name="Zeng Q."/>
            <person name="Gargeya S."/>
            <person name="Fitzgerald M."/>
            <person name="Abouelleil A."/>
            <person name="Alvarado L."/>
            <person name="Chapman S.B."/>
            <person name="Gainer-Dewar J."/>
            <person name="Goldberg J."/>
            <person name="Griggs A."/>
            <person name="Gujja S."/>
            <person name="Hansen M."/>
            <person name="Howarth C."/>
            <person name="Imamovic A."/>
            <person name="Ireland A."/>
            <person name="Larimer J."/>
            <person name="McCowan C."/>
            <person name="Murphy C."/>
            <person name="Pearson M."/>
            <person name="Poon T.W."/>
            <person name="Priest M."/>
            <person name="Roberts A."/>
            <person name="Saif S."/>
            <person name="Shea T."/>
            <person name="Sykes S."/>
            <person name="Wortman J."/>
            <person name="Nusbaum C."/>
            <person name="Birren B."/>
        </authorList>
    </citation>
    <scope>NUCLEOTIDE SEQUENCE [LARGE SCALE GENOMIC DNA]</scope>
    <source>
        <strain evidence="2 3">P1569</strain>
    </source>
</reference>
<protein>
    <submittedName>
        <fullName evidence="2">Uncharacterized protein</fullName>
    </submittedName>
</protein>
<gene>
    <name evidence="2" type="ORF">F443_09525</name>
</gene>
<organism evidence="2 3">
    <name type="scientific">Phytophthora nicotianae P1569</name>
    <dbReference type="NCBI Taxonomy" id="1317065"/>
    <lineage>
        <taxon>Eukaryota</taxon>
        <taxon>Sar</taxon>
        <taxon>Stramenopiles</taxon>
        <taxon>Oomycota</taxon>
        <taxon>Peronosporomycetes</taxon>
        <taxon>Peronosporales</taxon>
        <taxon>Peronosporaceae</taxon>
        <taxon>Phytophthora</taxon>
    </lineage>
</organism>
<keyword evidence="3" id="KW-1185">Reference proteome</keyword>
<dbReference type="Proteomes" id="UP000018721">
    <property type="component" value="Unassembled WGS sequence"/>
</dbReference>
<proteinExistence type="predicted"/>
<sequence length="116" mass="12851">MNGERGGFCRFGESGRRKRNLEAPAMEQTGTTRRPAHSFNTFIKTRSEDNCTTTLSSLTAASTRSLRAHRLRCCQQAMCHRRPDSGLLRRGATSADVANESSGEYEVMAASVTRYC</sequence>
<dbReference type="EMBL" id="ANIZ01001632">
    <property type="protein sequence ID" value="ETI46058.1"/>
    <property type="molecule type" value="Genomic_DNA"/>
</dbReference>
<evidence type="ECO:0000256" key="1">
    <source>
        <dbReference type="SAM" id="MobiDB-lite"/>
    </source>
</evidence>
<evidence type="ECO:0000313" key="2">
    <source>
        <dbReference type="EMBL" id="ETI46058.1"/>
    </source>
</evidence>
<evidence type="ECO:0000313" key="3">
    <source>
        <dbReference type="Proteomes" id="UP000018721"/>
    </source>
</evidence>
<comment type="caution">
    <text evidence="2">The sequence shown here is derived from an EMBL/GenBank/DDBJ whole genome shotgun (WGS) entry which is preliminary data.</text>
</comment>